<evidence type="ECO:0000256" key="2">
    <source>
        <dbReference type="SAM" id="SignalP"/>
    </source>
</evidence>
<dbReference type="PROSITE" id="PS51257">
    <property type="entry name" value="PROKAR_LIPOPROTEIN"/>
    <property type="match status" value="1"/>
</dbReference>
<reference evidence="6" key="1">
    <citation type="submission" date="2016-12" db="EMBL/GenBank/DDBJ databases">
        <title>Draft Genome Sequences od Carboxydothermus pertinax and islandicus, Hydrogenogenic Carboxydotrophic Bacteria.</title>
        <authorList>
            <person name="Fukuyama Y."/>
            <person name="Ohmae K."/>
            <person name="Yoneda Y."/>
            <person name="Yoshida T."/>
            <person name="Sako Y."/>
        </authorList>
    </citation>
    <scope>NUCLEOTIDE SEQUENCE [LARGE SCALE GENOMIC DNA]</scope>
    <source>
        <strain evidence="6">Ug1</strain>
    </source>
</reference>
<dbReference type="PANTHER" id="PTHR35936">
    <property type="entry name" value="MEMBRANE-BOUND LYTIC MUREIN TRANSGLYCOSYLASE F"/>
    <property type="match status" value="1"/>
</dbReference>
<accession>A0A1L8CWV9</accession>
<dbReference type="OrthoDB" id="9774451at2"/>
<feature type="domain" description="Ionotropic glutamate receptor C-terminal" evidence="4">
    <location>
        <begin position="45"/>
        <end position="268"/>
    </location>
</feature>
<evidence type="ECO:0000313" key="6">
    <source>
        <dbReference type="Proteomes" id="UP000187485"/>
    </source>
</evidence>
<dbReference type="SMART" id="SM00079">
    <property type="entry name" value="PBPe"/>
    <property type="match status" value="1"/>
</dbReference>
<keyword evidence="6" id="KW-1185">Reference proteome</keyword>
<dbReference type="Gene3D" id="3.40.190.10">
    <property type="entry name" value="Periplasmic binding protein-like II"/>
    <property type="match status" value="2"/>
</dbReference>
<dbReference type="CDD" id="cd13624">
    <property type="entry name" value="PBP2_Arg_Lys_His"/>
    <property type="match status" value="1"/>
</dbReference>
<dbReference type="Pfam" id="PF00497">
    <property type="entry name" value="SBP_bac_3"/>
    <property type="match status" value="1"/>
</dbReference>
<feature type="domain" description="Solute-binding protein family 3/N-terminal" evidence="3">
    <location>
        <begin position="45"/>
        <end position="269"/>
    </location>
</feature>
<evidence type="ECO:0000313" key="5">
    <source>
        <dbReference type="EMBL" id="GAV23383.1"/>
    </source>
</evidence>
<dbReference type="InterPro" id="IPR001320">
    <property type="entry name" value="Iontro_rcpt_C"/>
</dbReference>
<evidence type="ECO:0000256" key="1">
    <source>
        <dbReference type="ARBA" id="ARBA00022729"/>
    </source>
</evidence>
<gene>
    <name evidence="5" type="ORF">cpu_18930</name>
</gene>
<dbReference type="GO" id="GO:0015276">
    <property type="term" value="F:ligand-gated monoatomic ion channel activity"/>
    <property type="evidence" value="ECO:0007669"/>
    <property type="project" value="InterPro"/>
</dbReference>
<dbReference type="InterPro" id="IPR001638">
    <property type="entry name" value="Solute-binding_3/MltF_N"/>
</dbReference>
<evidence type="ECO:0000259" key="3">
    <source>
        <dbReference type="SMART" id="SM00062"/>
    </source>
</evidence>
<sequence>MKKFGVLFLALILTLGFTLTACGNKQAEQNSGEQKQEQSQGQKQKIVVASDTSYAPFEFQDPSSGKYIGFDMDLIQAIGEAEGLAVEIKSMNFDGVLTSVQSGTVDAAISAISITDKRKEVMNFSDPYYNSGLAIVVKGDNNTIKTIDDLKGKKVAVQIATTGADYANDLKAKGIVKEVKTFNTLPDALMELRNNGVDAVINDWPVNAYYIKQSFSDLKMVGDKLTGESYGIAVPKSKPDVLEKINEGLKKVKESGKYAEIYEKWFGEKPQN</sequence>
<feature type="chain" id="PRO_5038485595" evidence="2">
    <location>
        <begin position="22"/>
        <end position="272"/>
    </location>
</feature>
<dbReference type="GO" id="GO:0016020">
    <property type="term" value="C:membrane"/>
    <property type="evidence" value="ECO:0007669"/>
    <property type="project" value="InterPro"/>
</dbReference>
<comment type="caution">
    <text evidence="5">The sequence shown here is derived from an EMBL/GenBank/DDBJ whole genome shotgun (WGS) entry which is preliminary data.</text>
</comment>
<organism evidence="5 6">
    <name type="scientific">Carboxydothermus pertinax</name>
    <dbReference type="NCBI Taxonomy" id="870242"/>
    <lineage>
        <taxon>Bacteria</taxon>
        <taxon>Bacillati</taxon>
        <taxon>Bacillota</taxon>
        <taxon>Clostridia</taxon>
        <taxon>Thermoanaerobacterales</taxon>
        <taxon>Thermoanaerobacteraceae</taxon>
        <taxon>Carboxydothermus</taxon>
    </lineage>
</organism>
<evidence type="ECO:0000259" key="4">
    <source>
        <dbReference type="SMART" id="SM00079"/>
    </source>
</evidence>
<feature type="signal peptide" evidence="2">
    <location>
        <begin position="1"/>
        <end position="21"/>
    </location>
</feature>
<dbReference type="Proteomes" id="UP000187485">
    <property type="component" value="Unassembled WGS sequence"/>
</dbReference>
<dbReference type="AlphaFoldDB" id="A0A1L8CWV9"/>
<dbReference type="SUPFAM" id="SSF53850">
    <property type="entry name" value="Periplasmic binding protein-like II"/>
    <property type="match status" value="1"/>
</dbReference>
<dbReference type="PANTHER" id="PTHR35936:SF17">
    <property type="entry name" value="ARGININE-BINDING EXTRACELLULAR PROTEIN ARTP"/>
    <property type="match status" value="1"/>
</dbReference>
<proteinExistence type="predicted"/>
<name>A0A1L8CWV9_9THEO</name>
<dbReference type="STRING" id="870242.cpu_18930"/>
<keyword evidence="1 2" id="KW-0732">Signal</keyword>
<dbReference type="EMBL" id="BDJK01000047">
    <property type="protein sequence ID" value="GAV23383.1"/>
    <property type="molecule type" value="Genomic_DNA"/>
</dbReference>
<protein>
    <submittedName>
        <fullName evidence="5">Basic amino acid ABC transporter substrate-binding protein</fullName>
    </submittedName>
</protein>
<dbReference type="RefSeq" id="WP_075859812.1">
    <property type="nucleotide sequence ID" value="NZ_BDJK01000047.1"/>
</dbReference>
<dbReference type="SMART" id="SM00062">
    <property type="entry name" value="PBPb"/>
    <property type="match status" value="1"/>
</dbReference>